<reference evidence="2 3" key="1">
    <citation type="submission" date="2019-12" db="EMBL/GenBank/DDBJ databases">
        <title>Genomic-based taxomic classification of the family Erythrobacteraceae.</title>
        <authorList>
            <person name="Xu L."/>
        </authorList>
    </citation>
    <scope>NUCLEOTIDE SEQUENCE [LARGE SCALE GENOMIC DNA]</scope>
    <source>
        <strain evidence="2 3">S36</strain>
    </source>
</reference>
<comment type="caution">
    <text evidence="2">The sequence shown here is derived from an EMBL/GenBank/DDBJ whole genome shotgun (WGS) entry which is preliminary data.</text>
</comment>
<dbReference type="CDD" id="cd05269">
    <property type="entry name" value="TMR_SDR_a"/>
    <property type="match status" value="1"/>
</dbReference>
<feature type="domain" description="NAD(P)-binding" evidence="1">
    <location>
        <begin position="8"/>
        <end position="186"/>
    </location>
</feature>
<dbReference type="SUPFAM" id="SSF51735">
    <property type="entry name" value="NAD(P)-binding Rossmann-fold domains"/>
    <property type="match status" value="1"/>
</dbReference>
<proteinExistence type="predicted"/>
<dbReference type="AlphaFoldDB" id="A0A6I4TWA4"/>
<protein>
    <submittedName>
        <fullName evidence="2">NAD(P)H-binding protein</fullName>
    </submittedName>
</protein>
<dbReference type="Gene3D" id="3.40.50.720">
    <property type="entry name" value="NAD(P)-binding Rossmann-like Domain"/>
    <property type="match status" value="1"/>
</dbReference>
<dbReference type="PANTHER" id="PTHR47129:SF1">
    <property type="entry name" value="NMRA-LIKE DOMAIN-CONTAINING PROTEIN"/>
    <property type="match status" value="1"/>
</dbReference>
<dbReference type="RefSeq" id="WP_161391992.1">
    <property type="nucleotide sequence ID" value="NZ_JBHSCP010000002.1"/>
</dbReference>
<evidence type="ECO:0000259" key="1">
    <source>
        <dbReference type="Pfam" id="PF13460"/>
    </source>
</evidence>
<keyword evidence="3" id="KW-1185">Reference proteome</keyword>
<dbReference type="EMBL" id="WTYJ01000003">
    <property type="protein sequence ID" value="MXP00275.1"/>
    <property type="molecule type" value="Genomic_DNA"/>
</dbReference>
<evidence type="ECO:0000313" key="2">
    <source>
        <dbReference type="EMBL" id="MXP00275.1"/>
    </source>
</evidence>
<dbReference type="Pfam" id="PF13460">
    <property type="entry name" value="NAD_binding_10"/>
    <property type="match status" value="1"/>
</dbReference>
<dbReference type="PANTHER" id="PTHR47129">
    <property type="entry name" value="QUINONE OXIDOREDUCTASE 2"/>
    <property type="match status" value="1"/>
</dbReference>
<dbReference type="Proteomes" id="UP000469430">
    <property type="component" value="Unassembled WGS sequence"/>
</dbReference>
<dbReference type="Gene3D" id="3.90.25.10">
    <property type="entry name" value="UDP-galactose 4-epimerase, domain 1"/>
    <property type="match status" value="1"/>
</dbReference>
<gene>
    <name evidence="2" type="ORF">GRI97_14875</name>
</gene>
<dbReference type="InterPro" id="IPR052718">
    <property type="entry name" value="NmrA-type_oxidoreductase"/>
</dbReference>
<evidence type="ECO:0000313" key="3">
    <source>
        <dbReference type="Proteomes" id="UP000469430"/>
    </source>
</evidence>
<dbReference type="InterPro" id="IPR016040">
    <property type="entry name" value="NAD(P)-bd_dom"/>
</dbReference>
<accession>A0A6I4TWA4</accession>
<dbReference type="InterPro" id="IPR036291">
    <property type="entry name" value="NAD(P)-bd_dom_sf"/>
</dbReference>
<organism evidence="2 3">
    <name type="scientific">Croceibacterium xixiisoli</name>
    <dbReference type="NCBI Taxonomy" id="1476466"/>
    <lineage>
        <taxon>Bacteria</taxon>
        <taxon>Pseudomonadati</taxon>
        <taxon>Pseudomonadota</taxon>
        <taxon>Alphaproteobacteria</taxon>
        <taxon>Sphingomonadales</taxon>
        <taxon>Erythrobacteraceae</taxon>
        <taxon>Croceibacterium</taxon>
    </lineage>
</organism>
<sequence length="286" mass="29695">MTTYAVTGATGQLGRLVLDDLLRRVAPGDIIAIARNTEALASYADKGVQLRQADYDDAASFADALKGVDRLLLISGNAVGERERQHGNVIDAAKDEGVSYIAYTSILKGDQSRLQLAPEHVATEKLLADSGLNYDVLRNGWYSENYVGGLAQSISAGAVLGAVGDGRLSTASRADLAAGAAAALADGKGGDIYELAGDQSWTMAEFAAEVARQSGKDVAYVNQTEAEYAKVLEGVGLPAPVAAMLANTSALSGEGELYNDSKDLSRLSGRPTTPISETIAAALAKV</sequence>
<name>A0A6I4TWA4_9SPHN</name>
<dbReference type="OrthoDB" id="7771794at2"/>